<keyword evidence="3" id="KW-0479">Metal-binding</keyword>
<evidence type="ECO:0000256" key="6">
    <source>
        <dbReference type="ARBA" id="ARBA00023125"/>
    </source>
</evidence>
<feature type="compositionally biased region" description="Low complexity" evidence="9">
    <location>
        <begin position="10"/>
        <end position="20"/>
    </location>
</feature>
<accession>A0AAD8ICF5</accession>
<dbReference type="GO" id="GO:0046872">
    <property type="term" value="F:metal ion binding"/>
    <property type="evidence" value="ECO:0007669"/>
    <property type="project" value="UniProtKB-KW"/>
</dbReference>
<keyword evidence="11" id="KW-1185">Reference proteome</keyword>
<sequence>MKQGSLMDFTSPSYSYSPTSPSYFPGCPSYSPGGPAYSPGSPAYSPTSPSYSPASPSYSPTAFIYSPSVYGHPYQPSLPEFCLRFPEERETRSLDARFDQSPNLKKILDHYVDANPSVKIASQLSTQDIKHVDTSINNKEMWGVYSKITPSVVSVSSFLGVERKIDCSGLIIDWNSSENEATILTSAKLLWNEKDSPLEFHLIVRMLDGTLLLAKEDYVDYYHNLLTLKVNSTVELKVLDLRSRQADIVEGMNVIALGRNFDTRSLLDFSGKIYLEYPHCGCDEILRSTFQKTKDCEGGPVVTDTGYVVGINLNSGHPLPTPVILTCLEMWKSFRSVLRPWFGMSVVDVDQLSYQMWEKLNLSPTGSHVVVKEVSKGSVADRNDVRVGDLVATCNGILIRSAKQYYQLLSETSHAMTCGNSGGQSFTVVIKPYDRRTDNISIEPDKVSVDDKRFNECWPQVAANEWNKKGLLRNP</sequence>
<evidence type="ECO:0000256" key="1">
    <source>
        <dbReference type="ARBA" id="ARBA00004123"/>
    </source>
</evidence>
<evidence type="ECO:0000256" key="4">
    <source>
        <dbReference type="ARBA" id="ARBA00022737"/>
    </source>
</evidence>
<keyword evidence="4" id="KW-0677">Repeat</keyword>
<evidence type="ECO:0000256" key="8">
    <source>
        <dbReference type="ARBA" id="ARBA00023242"/>
    </source>
</evidence>
<dbReference type="Gene3D" id="2.30.42.10">
    <property type="match status" value="1"/>
</dbReference>
<dbReference type="GO" id="GO:0005634">
    <property type="term" value="C:nucleus"/>
    <property type="evidence" value="ECO:0007669"/>
    <property type="project" value="UniProtKB-SubCell"/>
</dbReference>
<evidence type="ECO:0000256" key="5">
    <source>
        <dbReference type="ARBA" id="ARBA00022833"/>
    </source>
</evidence>
<dbReference type="InterPro" id="IPR000684">
    <property type="entry name" value="RNA_pol_II_repeat_euk"/>
</dbReference>
<dbReference type="Gene3D" id="2.40.10.120">
    <property type="match status" value="1"/>
</dbReference>
<dbReference type="EMBL" id="JAUIZM010000006">
    <property type="protein sequence ID" value="KAK1381400.1"/>
    <property type="molecule type" value="Genomic_DNA"/>
</dbReference>
<reference evidence="10" key="1">
    <citation type="submission" date="2023-02" db="EMBL/GenBank/DDBJ databases">
        <title>Genome of toxic invasive species Heracleum sosnowskyi carries increased number of genes despite the absence of recent whole-genome duplications.</title>
        <authorList>
            <person name="Schelkunov M."/>
            <person name="Shtratnikova V."/>
            <person name="Makarenko M."/>
            <person name="Klepikova A."/>
            <person name="Omelchenko D."/>
            <person name="Novikova G."/>
            <person name="Obukhova E."/>
            <person name="Bogdanov V."/>
            <person name="Penin A."/>
            <person name="Logacheva M."/>
        </authorList>
    </citation>
    <scope>NUCLEOTIDE SEQUENCE</scope>
    <source>
        <strain evidence="10">Hsosn_3</strain>
        <tissue evidence="10">Leaf</tissue>
    </source>
</reference>
<dbReference type="SUPFAM" id="SSF50494">
    <property type="entry name" value="Trypsin-like serine proteases"/>
    <property type="match status" value="1"/>
</dbReference>
<protein>
    <recommendedName>
        <fullName evidence="12">PDZ domain-containing protein</fullName>
    </recommendedName>
</protein>
<evidence type="ECO:0000256" key="3">
    <source>
        <dbReference type="ARBA" id="ARBA00022723"/>
    </source>
</evidence>
<keyword evidence="6" id="KW-0238">DNA-binding</keyword>
<dbReference type="Proteomes" id="UP001237642">
    <property type="component" value="Unassembled WGS sequence"/>
</dbReference>
<evidence type="ECO:0000256" key="7">
    <source>
        <dbReference type="ARBA" id="ARBA00023163"/>
    </source>
</evidence>
<keyword evidence="2" id="KW-0597">Phosphoprotein</keyword>
<keyword evidence="7" id="KW-0804">Transcription</keyword>
<organism evidence="10 11">
    <name type="scientific">Heracleum sosnowskyi</name>
    <dbReference type="NCBI Taxonomy" id="360622"/>
    <lineage>
        <taxon>Eukaryota</taxon>
        <taxon>Viridiplantae</taxon>
        <taxon>Streptophyta</taxon>
        <taxon>Embryophyta</taxon>
        <taxon>Tracheophyta</taxon>
        <taxon>Spermatophyta</taxon>
        <taxon>Magnoliopsida</taxon>
        <taxon>eudicotyledons</taxon>
        <taxon>Gunneridae</taxon>
        <taxon>Pentapetalae</taxon>
        <taxon>asterids</taxon>
        <taxon>campanulids</taxon>
        <taxon>Apiales</taxon>
        <taxon>Apiaceae</taxon>
        <taxon>Apioideae</taxon>
        <taxon>apioid superclade</taxon>
        <taxon>Tordylieae</taxon>
        <taxon>Tordyliinae</taxon>
        <taxon>Heracleum</taxon>
    </lineage>
</organism>
<keyword evidence="5" id="KW-0862">Zinc</keyword>
<feature type="region of interest" description="Disordered" evidence="9">
    <location>
        <begin position="1"/>
        <end position="20"/>
    </location>
</feature>
<evidence type="ECO:0000313" key="11">
    <source>
        <dbReference type="Proteomes" id="UP001237642"/>
    </source>
</evidence>
<dbReference type="GO" id="GO:0003677">
    <property type="term" value="F:DNA binding"/>
    <property type="evidence" value="ECO:0007669"/>
    <property type="project" value="UniProtKB-KW"/>
</dbReference>
<comment type="caution">
    <text evidence="10">The sequence shown here is derived from an EMBL/GenBank/DDBJ whole genome shotgun (WGS) entry which is preliminary data.</text>
</comment>
<name>A0AAD8ICF5_9APIA</name>
<keyword evidence="8" id="KW-0539">Nucleus</keyword>
<comment type="subcellular location">
    <subcellularLocation>
        <location evidence="1">Nucleus</location>
    </subcellularLocation>
</comment>
<dbReference type="PANTHER" id="PTHR47389">
    <property type="entry name" value="OS09G0436400 PROTEIN"/>
    <property type="match status" value="1"/>
</dbReference>
<dbReference type="PROSITE" id="PS00115">
    <property type="entry name" value="RNA_POL_II_REPEAT"/>
    <property type="match status" value="1"/>
</dbReference>
<evidence type="ECO:0000256" key="2">
    <source>
        <dbReference type="ARBA" id="ARBA00022553"/>
    </source>
</evidence>
<evidence type="ECO:0008006" key="12">
    <source>
        <dbReference type="Google" id="ProtNLM"/>
    </source>
</evidence>
<reference evidence="10" key="2">
    <citation type="submission" date="2023-05" db="EMBL/GenBank/DDBJ databases">
        <authorList>
            <person name="Schelkunov M.I."/>
        </authorList>
    </citation>
    <scope>NUCLEOTIDE SEQUENCE</scope>
    <source>
        <strain evidence="10">Hsosn_3</strain>
        <tissue evidence="10">Leaf</tissue>
    </source>
</reference>
<dbReference type="GO" id="GO:0006366">
    <property type="term" value="P:transcription by RNA polymerase II"/>
    <property type="evidence" value="ECO:0007669"/>
    <property type="project" value="InterPro"/>
</dbReference>
<gene>
    <name evidence="10" type="ORF">POM88_028144</name>
</gene>
<dbReference type="PANTHER" id="PTHR47389:SF8">
    <property type="entry name" value="EXPRESSED PROTEIN"/>
    <property type="match status" value="1"/>
</dbReference>
<proteinExistence type="predicted"/>
<dbReference type="AlphaFoldDB" id="A0AAD8ICF5"/>
<dbReference type="SUPFAM" id="SSF50156">
    <property type="entry name" value="PDZ domain-like"/>
    <property type="match status" value="1"/>
</dbReference>
<dbReference type="InterPro" id="IPR009003">
    <property type="entry name" value="Peptidase_S1_PA"/>
</dbReference>
<evidence type="ECO:0000313" key="10">
    <source>
        <dbReference type="EMBL" id="KAK1381400.1"/>
    </source>
</evidence>
<evidence type="ECO:0000256" key="9">
    <source>
        <dbReference type="SAM" id="MobiDB-lite"/>
    </source>
</evidence>
<dbReference type="InterPro" id="IPR036034">
    <property type="entry name" value="PDZ_sf"/>
</dbReference>